<comment type="similarity">
    <text evidence="1">Belongs to the EamA transporter family.</text>
</comment>
<feature type="region of interest" description="Disordered" evidence="2">
    <location>
        <begin position="1"/>
        <end position="24"/>
    </location>
</feature>
<feature type="transmembrane region" description="Helical" evidence="3">
    <location>
        <begin position="242"/>
        <end position="265"/>
    </location>
</feature>
<evidence type="ECO:0000259" key="4">
    <source>
        <dbReference type="Pfam" id="PF00892"/>
    </source>
</evidence>
<reference evidence="5 6" key="1">
    <citation type="submission" date="2023-08" db="EMBL/GenBank/DDBJ databases">
        <title>Nocardioides seae sp. nov., a bacterium isolated from a soil.</title>
        <authorList>
            <person name="Wang X."/>
        </authorList>
    </citation>
    <scope>NUCLEOTIDE SEQUENCE [LARGE SCALE GENOMIC DNA]</scope>
    <source>
        <strain evidence="5 6">YZH12</strain>
    </source>
</reference>
<name>A0ABU3PYC3_9ACTN</name>
<dbReference type="Proteomes" id="UP001268542">
    <property type="component" value="Unassembled WGS sequence"/>
</dbReference>
<feature type="transmembrane region" description="Helical" evidence="3">
    <location>
        <begin position="177"/>
        <end position="197"/>
    </location>
</feature>
<evidence type="ECO:0000313" key="5">
    <source>
        <dbReference type="EMBL" id="MDT9594154.1"/>
    </source>
</evidence>
<keyword evidence="6" id="KW-1185">Reference proteome</keyword>
<dbReference type="InterPro" id="IPR000620">
    <property type="entry name" value="EamA_dom"/>
</dbReference>
<dbReference type="Gene3D" id="1.10.3730.20">
    <property type="match status" value="1"/>
</dbReference>
<gene>
    <name evidence="5" type="ORF">RDV89_13810</name>
</gene>
<keyword evidence="3" id="KW-0812">Transmembrane</keyword>
<keyword evidence="3" id="KW-1133">Transmembrane helix</keyword>
<feature type="transmembrane region" description="Helical" evidence="3">
    <location>
        <begin position="209"/>
        <end position="227"/>
    </location>
</feature>
<dbReference type="Pfam" id="PF00892">
    <property type="entry name" value="EamA"/>
    <property type="match status" value="2"/>
</dbReference>
<accession>A0ABU3PYC3</accession>
<feature type="domain" description="EamA" evidence="4">
    <location>
        <begin position="180"/>
        <end position="313"/>
    </location>
</feature>
<comment type="caution">
    <text evidence="5">The sequence shown here is derived from an EMBL/GenBank/DDBJ whole genome shotgun (WGS) entry which is preliminary data.</text>
</comment>
<keyword evidence="3" id="KW-0472">Membrane</keyword>
<dbReference type="PANTHER" id="PTHR12715:SF4">
    <property type="entry name" value="EAMA DOMAIN-CONTAINING PROTEIN"/>
    <property type="match status" value="1"/>
</dbReference>
<sequence>MSTETSPAADPSCPPESALAPSSPGGTPSFAAAAAAVTLVLWASAFVAIRHLGTDVPPGSLSLGRLVVAALALGVLLGIRRVRTRRAPRWPERRHLGLVLLCGVAWFGIYNVALNAAEQRIDAGTAALVVQIGPIIVALLAAVFLDEPLHRWLVVGLGIGFAGVVVIGRASSGAEHGDLLGVLMAVVAALTYAVGVLSQKPLLARAGALEVTFVATVVGAAVCLPWSGELVGVVRDSSPSTLLWIGYLGLFPTAIAFSTWAYALARTNASTMALSTFLVPFLAAGIAWVALSEVPPPLAFVGGALCIVGVLVSRRRPRARA</sequence>
<feature type="transmembrane region" description="Helical" evidence="3">
    <location>
        <begin position="95"/>
        <end position="113"/>
    </location>
</feature>
<dbReference type="InterPro" id="IPR037185">
    <property type="entry name" value="EmrE-like"/>
</dbReference>
<feature type="transmembrane region" description="Helical" evidence="3">
    <location>
        <begin position="61"/>
        <end position="79"/>
    </location>
</feature>
<feature type="domain" description="EamA" evidence="4">
    <location>
        <begin position="32"/>
        <end position="167"/>
    </location>
</feature>
<feature type="transmembrane region" description="Helical" evidence="3">
    <location>
        <begin position="297"/>
        <end position="313"/>
    </location>
</feature>
<evidence type="ECO:0000256" key="2">
    <source>
        <dbReference type="SAM" id="MobiDB-lite"/>
    </source>
</evidence>
<dbReference type="EMBL" id="JAVYII010000006">
    <property type="protein sequence ID" value="MDT9594154.1"/>
    <property type="molecule type" value="Genomic_DNA"/>
</dbReference>
<evidence type="ECO:0000256" key="3">
    <source>
        <dbReference type="SAM" id="Phobius"/>
    </source>
</evidence>
<feature type="transmembrane region" description="Helical" evidence="3">
    <location>
        <begin position="125"/>
        <end position="145"/>
    </location>
</feature>
<feature type="transmembrane region" description="Helical" evidence="3">
    <location>
        <begin position="272"/>
        <end position="291"/>
    </location>
</feature>
<dbReference type="RefSeq" id="WP_315733649.1">
    <property type="nucleotide sequence ID" value="NZ_JAVYII010000006.1"/>
</dbReference>
<evidence type="ECO:0000313" key="6">
    <source>
        <dbReference type="Proteomes" id="UP001268542"/>
    </source>
</evidence>
<protein>
    <submittedName>
        <fullName evidence="5">DMT family transporter</fullName>
    </submittedName>
</protein>
<feature type="transmembrane region" description="Helical" evidence="3">
    <location>
        <begin position="30"/>
        <end position="49"/>
    </location>
</feature>
<dbReference type="InterPro" id="IPR052756">
    <property type="entry name" value="Alkyne_AA_exporter"/>
</dbReference>
<proteinExistence type="inferred from homology"/>
<organism evidence="5 6">
    <name type="scientific">Nocardioides imazamoxiresistens</name>
    <dbReference type="NCBI Taxonomy" id="3231893"/>
    <lineage>
        <taxon>Bacteria</taxon>
        <taxon>Bacillati</taxon>
        <taxon>Actinomycetota</taxon>
        <taxon>Actinomycetes</taxon>
        <taxon>Propionibacteriales</taxon>
        <taxon>Nocardioidaceae</taxon>
        <taxon>Nocardioides</taxon>
    </lineage>
</organism>
<dbReference type="SUPFAM" id="SSF103481">
    <property type="entry name" value="Multidrug resistance efflux transporter EmrE"/>
    <property type="match status" value="2"/>
</dbReference>
<dbReference type="PANTHER" id="PTHR12715">
    <property type="entry name" value="TRANSPORTER, DRUG/METABOLITE EXPORTER FAMILY"/>
    <property type="match status" value="1"/>
</dbReference>
<evidence type="ECO:0000256" key="1">
    <source>
        <dbReference type="ARBA" id="ARBA00007362"/>
    </source>
</evidence>
<feature type="transmembrane region" description="Helical" evidence="3">
    <location>
        <begin position="152"/>
        <end position="171"/>
    </location>
</feature>